<evidence type="ECO:0000313" key="2">
    <source>
        <dbReference type="Proteomes" id="UP001366503"/>
    </source>
</evidence>
<reference evidence="1 2" key="1">
    <citation type="submission" date="2022-12" db="EMBL/GenBank/DDBJ databases">
        <authorList>
            <person name="Muema E."/>
        </authorList>
    </citation>
    <scope>NUCLEOTIDE SEQUENCE [LARGE SCALE GENOMIC DNA]</scope>
    <source>
        <strain evidence="2">1330</strain>
    </source>
</reference>
<proteinExistence type="predicted"/>
<dbReference type="Proteomes" id="UP001366503">
    <property type="component" value="Unassembled WGS sequence"/>
</dbReference>
<keyword evidence="2" id="KW-1185">Reference proteome</keyword>
<dbReference type="EMBL" id="JAPYKO010000010">
    <property type="protein sequence ID" value="MEI9403569.1"/>
    <property type="molecule type" value="Genomic_DNA"/>
</dbReference>
<name>A0ABU8KFC3_9HYPH</name>
<accession>A0ABU8KFC3</accession>
<organism evidence="1 2">
    <name type="scientific">Mesorhizobium argentiipisi</name>
    <dbReference type="NCBI Taxonomy" id="3015175"/>
    <lineage>
        <taxon>Bacteria</taxon>
        <taxon>Pseudomonadati</taxon>
        <taxon>Pseudomonadota</taxon>
        <taxon>Alphaproteobacteria</taxon>
        <taxon>Hyphomicrobiales</taxon>
        <taxon>Phyllobacteriaceae</taxon>
        <taxon>Mesorhizobium</taxon>
    </lineage>
</organism>
<evidence type="ECO:0000313" key="1">
    <source>
        <dbReference type="EMBL" id="MEI9403569.1"/>
    </source>
</evidence>
<comment type="caution">
    <text evidence="1">The sequence shown here is derived from an EMBL/GenBank/DDBJ whole genome shotgun (WGS) entry which is preliminary data.</text>
</comment>
<gene>
    <name evidence="1" type="ORF">O7A05_15540</name>
</gene>
<dbReference type="RefSeq" id="WP_337093946.1">
    <property type="nucleotide sequence ID" value="NZ_JAPYKO010000010.1"/>
</dbReference>
<protein>
    <submittedName>
        <fullName evidence="1">Uncharacterized protein</fullName>
    </submittedName>
</protein>
<sequence length="49" mass="5550">MQIDENGDVTVSIVADDIYSKHSKQRYQITLTEAEISILSRGAEQRLRA</sequence>